<dbReference type="RefSeq" id="WP_209676727.1">
    <property type="nucleotide sequence ID" value="NZ_JAGIOI010000001.1"/>
</dbReference>
<dbReference type="InterPro" id="IPR034981">
    <property type="entry name" value="Imelysin-like_EfeO/Algp7"/>
</dbReference>
<sequence length="408" mass="41915">MTAEGKAAAPERGRLRREWALTALACTASATLLAAVVAGIPQSQPSAVGQAGVATVTVTDTACGAQLPQQPTGLRSFVVENSGSAPQEVYLVAMPAVGSVVRTIVLGPGTSVPLSAVLGPGQYAFQCLLGGQEQGRSPEFTVAGPVPEGANPGIAETFTGELQKADNLYLKYVDHVLEQLDADLGTLSASLASGDRGRAQSDWLTARREWSLLGAAYGSFGDLGESIAGSPDASLGAADPNFKGLLRIEHGLWHGESPESLVPLADAARADVAALSAQAPTLVVQKGSLPLRAHEILEDTLRDQLSGQADQGAGMALAITASDVSVTRTVVTDLAASLDSRRPGFTDEVAAGLDAIDAALAPLHDGDSWTRLQDASPAQRRQVNAAVSAALEVLADIPQLLILPQGSE</sequence>
<evidence type="ECO:0000313" key="2">
    <source>
        <dbReference type="EMBL" id="MBP2411544.1"/>
    </source>
</evidence>
<protein>
    <submittedName>
        <fullName evidence="2">Iron uptake system EfeUOB component EfeO/EfeM</fullName>
    </submittedName>
</protein>
<comment type="caution">
    <text evidence="2">The sequence shown here is derived from an EMBL/GenBank/DDBJ whole genome shotgun (WGS) entry which is preliminary data.</text>
</comment>
<reference evidence="2 3" key="1">
    <citation type="submission" date="2021-03" db="EMBL/GenBank/DDBJ databases">
        <title>Sequencing the genomes of 1000 actinobacteria strains.</title>
        <authorList>
            <person name="Klenk H.-P."/>
        </authorList>
    </citation>
    <scope>NUCLEOTIDE SEQUENCE [LARGE SCALE GENOMIC DNA]</scope>
    <source>
        <strain evidence="2 3">DSM 16005</strain>
    </source>
</reference>
<accession>A0ABS4YS01</accession>
<keyword evidence="1" id="KW-1133">Transmembrane helix</keyword>
<gene>
    <name evidence="2" type="ORF">JOF48_000343</name>
</gene>
<dbReference type="Gene3D" id="1.20.1420.20">
    <property type="entry name" value="M75 peptidase, HXXE motif"/>
    <property type="match status" value="1"/>
</dbReference>
<organism evidence="2 3">
    <name type="scientific">Arthrobacter stackebrandtii</name>
    <dbReference type="NCBI Taxonomy" id="272161"/>
    <lineage>
        <taxon>Bacteria</taxon>
        <taxon>Bacillati</taxon>
        <taxon>Actinomycetota</taxon>
        <taxon>Actinomycetes</taxon>
        <taxon>Micrococcales</taxon>
        <taxon>Micrococcaceae</taxon>
        <taxon>Arthrobacter</taxon>
    </lineage>
</organism>
<feature type="transmembrane region" description="Helical" evidence="1">
    <location>
        <begin position="20"/>
        <end position="40"/>
    </location>
</feature>
<dbReference type="CDD" id="cd14656">
    <property type="entry name" value="Imelysin-like_EfeO"/>
    <property type="match status" value="1"/>
</dbReference>
<evidence type="ECO:0000256" key="1">
    <source>
        <dbReference type="SAM" id="Phobius"/>
    </source>
</evidence>
<evidence type="ECO:0000313" key="3">
    <source>
        <dbReference type="Proteomes" id="UP000711614"/>
    </source>
</evidence>
<dbReference type="InterPro" id="IPR050894">
    <property type="entry name" value="EfeM/EfeO_iron_uptake"/>
</dbReference>
<proteinExistence type="predicted"/>
<dbReference type="Proteomes" id="UP000711614">
    <property type="component" value="Unassembled WGS sequence"/>
</dbReference>
<dbReference type="EMBL" id="JAGIOI010000001">
    <property type="protein sequence ID" value="MBP2411544.1"/>
    <property type="molecule type" value="Genomic_DNA"/>
</dbReference>
<dbReference type="InterPro" id="IPR038352">
    <property type="entry name" value="Imelysin_sf"/>
</dbReference>
<keyword evidence="1" id="KW-0472">Membrane</keyword>
<dbReference type="PANTHER" id="PTHR39192:SF1">
    <property type="entry name" value="IRON UPTAKE SYSTEM COMPONENT EFEO"/>
    <property type="match status" value="1"/>
</dbReference>
<keyword evidence="3" id="KW-1185">Reference proteome</keyword>
<dbReference type="PANTHER" id="PTHR39192">
    <property type="entry name" value="IRON UPTAKE SYSTEM COMPONENT EFEO"/>
    <property type="match status" value="1"/>
</dbReference>
<name>A0ABS4YS01_9MICC</name>
<keyword evidence="1" id="KW-0812">Transmembrane</keyword>